<evidence type="ECO:0000313" key="1">
    <source>
        <dbReference type="EMBL" id="MBD2771095.1"/>
    </source>
</evidence>
<sequence length="66" mass="7570">MADKIYPIAHAKEDTNEDESVMLSLFLDFLLKDAIKNPDQLVPYTQKMSDEMDELLANVVFTKTFS</sequence>
<comment type="caution">
    <text evidence="1">The sequence shown here is derived from an EMBL/GenBank/DDBJ whole genome shotgun (WGS) entry which is preliminary data.</text>
</comment>
<reference evidence="1" key="1">
    <citation type="submission" date="2020-09" db="EMBL/GenBank/DDBJ databases">
        <title>Iningainema tapete sp. nov. (Scytonemataceae, Cyanobacteria) from greenhouses in central Florida (USA) produces two types of nodularin with biosynthetic potential for microcystin-LR and anabaenopeptins.</title>
        <authorList>
            <person name="Berthold D.E."/>
            <person name="Lefler F.W."/>
            <person name="Huang I.-S."/>
            <person name="Abdulla H."/>
            <person name="Zimba P.V."/>
            <person name="Laughinghouse H.D. IV."/>
        </authorList>
    </citation>
    <scope>NUCLEOTIDE SEQUENCE</scope>
    <source>
        <strain evidence="1">BLCCT55</strain>
    </source>
</reference>
<dbReference type="Proteomes" id="UP000629098">
    <property type="component" value="Unassembled WGS sequence"/>
</dbReference>
<dbReference type="RefSeq" id="WP_190825389.1">
    <property type="nucleotide sequence ID" value="NZ_CAWPPI010000013.1"/>
</dbReference>
<dbReference type="EMBL" id="JACXAE010000013">
    <property type="protein sequence ID" value="MBD2771095.1"/>
    <property type="molecule type" value="Genomic_DNA"/>
</dbReference>
<gene>
    <name evidence="1" type="ORF">ICL16_02885</name>
</gene>
<organism evidence="1 2">
    <name type="scientific">Iningainema tapete BLCC-T55</name>
    <dbReference type="NCBI Taxonomy" id="2748662"/>
    <lineage>
        <taxon>Bacteria</taxon>
        <taxon>Bacillati</taxon>
        <taxon>Cyanobacteriota</taxon>
        <taxon>Cyanophyceae</taxon>
        <taxon>Nostocales</taxon>
        <taxon>Scytonemataceae</taxon>
        <taxon>Iningainema tapete</taxon>
    </lineage>
</organism>
<name>A0A8J6XAC3_9CYAN</name>
<accession>A0A8J6XAC3</accession>
<evidence type="ECO:0000313" key="2">
    <source>
        <dbReference type="Proteomes" id="UP000629098"/>
    </source>
</evidence>
<protein>
    <submittedName>
        <fullName evidence="1">Uncharacterized protein</fullName>
    </submittedName>
</protein>
<dbReference type="AlphaFoldDB" id="A0A8J6XAC3"/>
<proteinExistence type="predicted"/>
<keyword evidence="2" id="KW-1185">Reference proteome</keyword>